<evidence type="ECO:0000313" key="4">
    <source>
        <dbReference type="Proteomes" id="UP001642540"/>
    </source>
</evidence>
<organism evidence="3 4">
    <name type="scientific">Orchesella dallaii</name>
    <dbReference type="NCBI Taxonomy" id="48710"/>
    <lineage>
        <taxon>Eukaryota</taxon>
        <taxon>Metazoa</taxon>
        <taxon>Ecdysozoa</taxon>
        <taxon>Arthropoda</taxon>
        <taxon>Hexapoda</taxon>
        <taxon>Collembola</taxon>
        <taxon>Entomobryomorpha</taxon>
        <taxon>Entomobryoidea</taxon>
        <taxon>Orchesellidae</taxon>
        <taxon>Orchesellinae</taxon>
        <taxon>Orchesella</taxon>
    </lineage>
</organism>
<feature type="region of interest" description="Disordered" evidence="2">
    <location>
        <begin position="596"/>
        <end position="626"/>
    </location>
</feature>
<feature type="coiled-coil region" evidence="1">
    <location>
        <begin position="335"/>
        <end position="584"/>
    </location>
</feature>
<evidence type="ECO:0000256" key="2">
    <source>
        <dbReference type="SAM" id="MobiDB-lite"/>
    </source>
</evidence>
<evidence type="ECO:0000256" key="1">
    <source>
        <dbReference type="SAM" id="Coils"/>
    </source>
</evidence>
<feature type="coiled-coil region" evidence="1">
    <location>
        <begin position="51"/>
        <end position="110"/>
    </location>
</feature>
<feature type="compositionally biased region" description="Basic and acidic residues" evidence="2">
    <location>
        <begin position="1"/>
        <end position="17"/>
    </location>
</feature>
<feature type="region of interest" description="Disordered" evidence="2">
    <location>
        <begin position="1"/>
        <end position="24"/>
    </location>
</feature>
<gene>
    <name evidence="3" type="ORF">ODALV1_LOCUS3396</name>
</gene>
<reference evidence="3 4" key="1">
    <citation type="submission" date="2024-08" db="EMBL/GenBank/DDBJ databases">
        <authorList>
            <person name="Cucini C."/>
            <person name="Frati F."/>
        </authorList>
    </citation>
    <scope>NUCLEOTIDE SEQUENCE [LARGE SCALE GENOMIC DNA]</scope>
</reference>
<comment type="caution">
    <text evidence="3">The sequence shown here is derived from an EMBL/GenBank/DDBJ whole genome shotgun (WGS) entry which is preliminary data.</text>
</comment>
<proteinExistence type="predicted"/>
<sequence length="626" mass="72840">MSSHGYSEKEMAEKPVDQDYTPVSLDYDPIERGLTLTVDNSPRHRNYNVVKAKLREQEAIYALEKVELRNEFQKRETELQTEIISLRSYKDELELKLVEAEKQKNELMLCHETTKKDLEALSSKCCELEGRLMESRSANETARFCTEKLLNDHEEEIQTLRMEFADVASGYQEAEKTLQKKIKEMEYQLELTHKEYEKRVSELAMHVKEKESVITEWEQKEQTRQDEILKEQASWKANVNDLNEQLLEMCASRDGMMAELEKCREEQKLSFKLMQDEQVASLLKWDEEKVAFTTKVEELQEQLKTSKVLREESACDLENCKIKYEDSMKVLKDTLVVIDGQNKELTNEVETIREQFNENNEFRKELTAKVDILLKQLNESRSEKQELLDSKLKLEEKLSNLTTKIEELTNDKGEEVRNLQEHVNTLQITMAKDAEEKEGQIVDLRMQLNNIETSTSETMARKDDEMLELSKQVQTLQSEYEILVQEKEELNKSLLDSKHDLVEKTAGCESSKSQITKLNLEVSRLINTVVNIKEENIELKTGLNQSLQKAEFFKQRSDELSDELAKLQCEKTEKETELQADIEEKQKIIEYFQAQSAAGSDKKKRRFFAGSPKKEKPSGEGSISTL</sequence>
<accession>A0ABP1PWA7</accession>
<protein>
    <submittedName>
        <fullName evidence="3">Uncharacterized protein</fullName>
    </submittedName>
</protein>
<name>A0ABP1PWA7_9HEXA</name>
<dbReference type="Proteomes" id="UP001642540">
    <property type="component" value="Unassembled WGS sequence"/>
</dbReference>
<keyword evidence="1" id="KW-0175">Coiled coil</keyword>
<dbReference type="EMBL" id="CAXLJM020000010">
    <property type="protein sequence ID" value="CAL8076215.1"/>
    <property type="molecule type" value="Genomic_DNA"/>
</dbReference>
<keyword evidence="4" id="KW-1185">Reference proteome</keyword>
<evidence type="ECO:0000313" key="3">
    <source>
        <dbReference type="EMBL" id="CAL8076215.1"/>
    </source>
</evidence>